<dbReference type="Proteomes" id="UP000694920">
    <property type="component" value="Unplaced"/>
</dbReference>
<feature type="domain" description="ABC transporter" evidence="8">
    <location>
        <begin position="511"/>
        <end position="749"/>
    </location>
</feature>
<feature type="transmembrane region" description="Helical" evidence="7">
    <location>
        <begin position="1275"/>
        <end position="1292"/>
    </location>
</feature>
<dbReference type="PROSITE" id="PS50893">
    <property type="entry name" value="ABC_TRANSPORTER_2"/>
    <property type="match status" value="2"/>
</dbReference>
<feature type="domain" description="ABC transporter" evidence="8">
    <location>
        <begin position="1369"/>
        <end position="1599"/>
    </location>
</feature>
<dbReference type="GO" id="GO:0016020">
    <property type="term" value="C:membrane"/>
    <property type="evidence" value="ECO:0007669"/>
    <property type="project" value="UniProtKB-SubCell"/>
</dbReference>
<dbReference type="PANTHER" id="PTHR19229">
    <property type="entry name" value="ATP-BINDING CASSETTE TRANSPORTER SUBFAMILY A ABCA"/>
    <property type="match status" value="1"/>
</dbReference>
<dbReference type="PANTHER" id="PTHR19229:SF250">
    <property type="entry name" value="ABC TRANSPORTER DOMAIN-CONTAINING PROTEIN-RELATED"/>
    <property type="match status" value="1"/>
</dbReference>
<dbReference type="GO" id="GO:0140359">
    <property type="term" value="F:ABC-type transporter activity"/>
    <property type="evidence" value="ECO:0007669"/>
    <property type="project" value="InterPro"/>
</dbReference>
<keyword evidence="5 7" id="KW-1133">Transmembrane helix</keyword>
<dbReference type="GO" id="GO:0005319">
    <property type="term" value="F:lipid transporter activity"/>
    <property type="evidence" value="ECO:0007669"/>
    <property type="project" value="TreeGrafter"/>
</dbReference>
<feature type="transmembrane region" description="Helical" evidence="7">
    <location>
        <begin position="382"/>
        <end position="401"/>
    </location>
</feature>
<accession>A0AAJ7BKW5</accession>
<organism evidence="9 10">
    <name type="scientific">Cephus cinctus</name>
    <name type="common">Wheat stem sawfly</name>
    <dbReference type="NCBI Taxonomy" id="211228"/>
    <lineage>
        <taxon>Eukaryota</taxon>
        <taxon>Metazoa</taxon>
        <taxon>Ecdysozoa</taxon>
        <taxon>Arthropoda</taxon>
        <taxon>Hexapoda</taxon>
        <taxon>Insecta</taxon>
        <taxon>Pterygota</taxon>
        <taxon>Neoptera</taxon>
        <taxon>Endopterygota</taxon>
        <taxon>Hymenoptera</taxon>
        <taxon>Cephoidea</taxon>
        <taxon>Cephidae</taxon>
        <taxon>Cephus</taxon>
    </lineage>
</organism>
<reference evidence="10" key="1">
    <citation type="submission" date="2025-08" db="UniProtKB">
        <authorList>
            <consortium name="RefSeq"/>
        </authorList>
    </citation>
    <scope>IDENTIFICATION</scope>
</reference>
<keyword evidence="3" id="KW-0547">Nucleotide-binding</keyword>
<dbReference type="FunFam" id="3.40.50.300:FF:000436">
    <property type="entry name" value="ATP binding cassette subfamily A member 9"/>
    <property type="match status" value="1"/>
</dbReference>
<evidence type="ECO:0000256" key="5">
    <source>
        <dbReference type="ARBA" id="ARBA00022989"/>
    </source>
</evidence>
<feature type="transmembrane region" description="Helical" evidence="7">
    <location>
        <begin position="1159"/>
        <end position="1182"/>
    </location>
</feature>
<evidence type="ECO:0000256" key="2">
    <source>
        <dbReference type="ARBA" id="ARBA00022692"/>
    </source>
</evidence>
<dbReference type="InterPro" id="IPR026082">
    <property type="entry name" value="ABCA"/>
</dbReference>
<dbReference type="Pfam" id="PF00005">
    <property type="entry name" value="ABC_tran"/>
    <property type="match status" value="2"/>
</dbReference>
<evidence type="ECO:0000259" key="8">
    <source>
        <dbReference type="PROSITE" id="PS50893"/>
    </source>
</evidence>
<dbReference type="InterPro" id="IPR013525">
    <property type="entry name" value="ABC2_TM"/>
</dbReference>
<comment type="subcellular location">
    <subcellularLocation>
        <location evidence="1">Membrane</location>
        <topology evidence="1">Multi-pass membrane protein</topology>
    </subcellularLocation>
</comment>
<evidence type="ECO:0000256" key="6">
    <source>
        <dbReference type="ARBA" id="ARBA00023136"/>
    </source>
</evidence>
<name>A0AAJ7BKW5_CEPCN</name>
<feature type="transmembrane region" description="Helical" evidence="7">
    <location>
        <begin position="1051"/>
        <end position="1068"/>
    </location>
</feature>
<dbReference type="GeneID" id="107264450"/>
<evidence type="ECO:0000256" key="4">
    <source>
        <dbReference type="ARBA" id="ARBA00022840"/>
    </source>
</evidence>
<dbReference type="GO" id="GO:0005524">
    <property type="term" value="F:ATP binding"/>
    <property type="evidence" value="ECO:0007669"/>
    <property type="project" value="UniProtKB-KW"/>
</dbReference>
<dbReference type="GO" id="GO:0016887">
    <property type="term" value="F:ATP hydrolysis activity"/>
    <property type="evidence" value="ECO:0007669"/>
    <property type="project" value="InterPro"/>
</dbReference>
<feature type="transmembrane region" description="Helical" evidence="7">
    <location>
        <begin position="38"/>
        <end position="58"/>
    </location>
</feature>
<feature type="transmembrane region" description="Helical" evidence="7">
    <location>
        <begin position="1129"/>
        <end position="1153"/>
    </location>
</feature>
<evidence type="ECO:0000256" key="7">
    <source>
        <dbReference type="SAM" id="Phobius"/>
    </source>
</evidence>
<dbReference type="InterPro" id="IPR003439">
    <property type="entry name" value="ABC_transporter-like_ATP-bd"/>
</dbReference>
<sequence length="1706" mass="192385">MNVFKEVYLQAGNIKMKKGWWISLLLLRKAFIVRKRHYILTLVEILFPVLIFILILNIKGLQNPTIEYLEEDGTYFPIVSKRSMISMLNRELINIYYVPRNNFTINLMDYTRDCLALPNDKIIGFTTEENMIETYIQKQFNNSYSEVLAIVFDVNNTRSVPMNLKYILRSSKALPSDLFHGILNALTDSHEFVKTLPVTAVQMCLDESFINISAPQPTFQTELSIQQMPITLEGVVNQQSSESNNLLVYPTVIVFLASFLIEPTYVAVENSIGIDMLMATTGVRSYQNLLSWIISGMMLGTVYISLVVVELKLPLFTDMAYLQYGNGFLLWLALFLNLAHWIANGLHIGAYFSKPHSASIGLCLWLIATLLIYRELVSKKLYTVMSCLGILMPCSMLISIFKEINAYEFKLIGVQWSYLFTPGSIPSAKTTSLGVTMMFSILGIILHVLLAIYVHAIFPGKYGVARHPLFFLQRTNKNRICNQNNIEDVDDAVKNDKRFETISKGVVKPGIQIRNLKMTYSSNLFHKSTVEVLKGLSVDFYEGLITSLLGHNGAGKTTLMSIITGLTNPNDGSVFINGKNVSHDLDSIQKDLGVCSQDNILFPDLTVYEHIEFFAKLKGDTKTNKQIKKEVDSLLSNLGITARRNFVPKKLSGAQKRRLCLGIALAGDASVLILDEPTSGMDPEGRRYTWDLLLKLRGKKTIIITTHSIDEADILGDRIAIMHTGRMISYGTSMFLKKLYGHGRLEVTLSTESWSDSKRIQDAIGLNAQVRSLGNGRIALSIPPTEELPRRLDNLEQQKKQLGVTGISLSIITLEQVFLMITEEEEEKKEELQLQDSIDSKDAITIQPEKLTGWKFSLQIIFTLIEKKITFSVKNQWIYCFIVFISVVGIGATVIYDKKTKEVLTLQSVKLDVYGNSQTWYSSDSEILDKKYRNIVESYNSIAKKVKNTTNINEVLYSFAKTDFPVYRNSFIVAAEFNVTQGVVNANGLFSGMATRSIPITVNLLSNTLIKSLAGDDYSIDISVLAFPDILSNYKLDLFEITVLAGLKTSILIHFLFLAVCLFVKHPLQENAIGVKHLQRMTGISGFSYWAVIYVIDLLLVLCTIFLMIVFVCLIDFQVDIRLYRINEISIIIVLLLLFFMSSLPIVYSLSFLRKSSKIVILTLFLVPVTVVSTDIFLYLIAEFQEDDATFKKIYWVLHKIFLVIPHVSFSYGYFDFMKTAALNARCRSLPKAIYEVICMKNDMCCKLECADGSCKKSFPYFNNFDTKNSLEENMIYLAVAPLLYFLVLGLLEQNIFIKLFTRLRHVATRSKEDQDEVDGDVKVEEDLIARAINIRSSQGKDDQALRLSNMSPNCENPANGEHDESTLFLAYRLRKNYGKVKAVKNVSFRVKKHECFGFLGVNGAGKSATFRMLTGEELPSGGVMLLGSYNIQSNRKKYLEQMGYCPQSHDLIPSLNAWEHLRLFAGLRGIPRSCINQEVAKWINLTNLKACAKQPSKTYSGGNKRRLSIAIALIGGPPLVLLDEPTTGVDPAARKSLWKVIRSCQATGQAIIFTSHNMEESEALCDRLVIMVDGILVCVGASQQLKQTFGAGFDISIKLNPQRDDTIVKKIKDGIECALTCTLRDENIGYLAYHVDNPETTWQTMFQALDNLKKNYEVIEDFIILSSTLEQLFMQFARTKNNFAQNQSTVQNSSMNVIANRGYMP</sequence>
<dbReference type="CDD" id="cd03263">
    <property type="entry name" value="ABC_subfamily_A"/>
    <property type="match status" value="2"/>
</dbReference>
<feature type="transmembrane region" description="Helical" evidence="7">
    <location>
        <begin position="328"/>
        <end position="346"/>
    </location>
</feature>
<feature type="transmembrane region" description="Helical" evidence="7">
    <location>
        <begin position="246"/>
        <end position="268"/>
    </location>
</feature>
<keyword evidence="2 7" id="KW-0812">Transmembrane</keyword>
<evidence type="ECO:0000256" key="1">
    <source>
        <dbReference type="ARBA" id="ARBA00004141"/>
    </source>
</evidence>
<feature type="transmembrane region" description="Helical" evidence="7">
    <location>
        <begin position="1194"/>
        <end position="1215"/>
    </location>
</feature>
<evidence type="ECO:0000313" key="10">
    <source>
        <dbReference type="RefSeq" id="XP_015588177.1"/>
    </source>
</evidence>
<feature type="transmembrane region" description="Helical" evidence="7">
    <location>
        <begin position="876"/>
        <end position="896"/>
    </location>
</feature>
<keyword evidence="9" id="KW-1185">Reference proteome</keyword>
<feature type="transmembrane region" description="Helical" evidence="7">
    <location>
        <begin position="289"/>
        <end position="308"/>
    </location>
</feature>
<dbReference type="InterPro" id="IPR003593">
    <property type="entry name" value="AAA+_ATPase"/>
</dbReference>
<protein>
    <submittedName>
        <fullName evidence="10">ATP-binding cassette sub-family A member 1 isoform X1</fullName>
    </submittedName>
</protein>
<dbReference type="SMART" id="SM00382">
    <property type="entry name" value="AAA"/>
    <property type="match status" value="2"/>
</dbReference>
<keyword evidence="6 7" id="KW-0472">Membrane</keyword>
<dbReference type="InterPro" id="IPR027417">
    <property type="entry name" value="P-loop_NTPase"/>
</dbReference>
<dbReference type="Pfam" id="PF12698">
    <property type="entry name" value="ABC2_membrane_3"/>
    <property type="match status" value="1"/>
</dbReference>
<proteinExistence type="predicted"/>
<dbReference type="InterPro" id="IPR017871">
    <property type="entry name" value="ABC_transporter-like_CS"/>
</dbReference>
<dbReference type="PROSITE" id="PS00211">
    <property type="entry name" value="ABC_TRANSPORTER_1"/>
    <property type="match status" value="1"/>
</dbReference>
<feature type="transmembrane region" description="Helical" evidence="7">
    <location>
        <begin position="1088"/>
        <end position="1117"/>
    </location>
</feature>
<dbReference type="FunFam" id="3.40.50.300:FF:002470">
    <property type="entry name" value="ABC transporter, putative"/>
    <property type="match status" value="1"/>
</dbReference>
<keyword evidence="4 10" id="KW-0067">ATP-binding</keyword>
<evidence type="ECO:0000256" key="3">
    <source>
        <dbReference type="ARBA" id="ARBA00022741"/>
    </source>
</evidence>
<dbReference type="KEGG" id="ccin:107264450"/>
<feature type="transmembrane region" description="Helical" evidence="7">
    <location>
        <begin position="433"/>
        <end position="458"/>
    </location>
</feature>
<dbReference type="RefSeq" id="XP_015588177.1">
    <property type="nucleotide sequence ID" value="XM_015732691.2"/>
</dbReference>
<evidence type="ECO:0000313" key="9">
    <source>
        <dbReference type="Proteomes" id="UP000694920"/>
    </source>
</evidence>
<dbReference type="SUPFAM" id="SSF52540">
    <property type="entry name" value="P-loop containing nucleoside triphosphate hydrolases"/>
    <property type="match status" value="2"/>
</dbReference>
<gene>
    <name evidence="10" type="primary">LOC107264450</name>
</gene>
<feature type="transmembrane region" description="Helical" evidence="7">
    <location>
        <begin position="358"/>
        <end position="376"/>
    </location>
</feature>
<dbReference type="Gene3D" id="3.40.50.300">
    <property type="entry name" value="P-loop containing nucleotide triphosphate hydrolases"/>
    <property type="match status" value="2"/>
</dbReference>